<keyword evidence="2" id="KW-1185">Reference proteome</keyword>
<name>A0A6G6XI54_9CAUD</name>
<sequence length="45" mass="4889">MTIPRVALAGLVSGACFALGLMGAYAARAAYTMTRQHSWYQLKKL</sequence>
<gene>
    <name evidence="1" type="primary">23</name>
    <name evidence="1" type="ORF">SEA_SHOYA_23</name>
</gene>
<dbReference type="EMBL" id="MN908684">
    <property type="protein sequence ID" value="QIG57694.1"/>
    <property type="molecule type" value="Genomic_DNA"/>
</dbReference>
<proteinExistence type="predicted"/>
<evidence type="ECO:0000313" key="2">
    <source>
        <dbReference type="Proteomes" id="UP000501785"/>
    </source>
</evidence>
<protein>
    <submittedName>
        <fullName evidence="1">Uncharacterized protein</fullName>
    </submittedName>
</protein>
<reference evidence="1 2" key="1">
    <citation type="submission" date="2020-01" db="EMBL/GenBank/DDBJ databases">
        <authorList>
            <person name="Burbank J.R."/>
            <person name="Falkowski A.F."/>
            <person name="Granberg A.K."/>
            <person name="Hofbauer A.R."/>
            <person name="Heubel C."/>
            <person name="Larson S.M."/>
            <person name="Streitz R.J."/>
            <person name="Zoubek K.J."/>
            <person name="Bonilla J.A."/>
            <person name="Klyczek K."/>
            <person name="Garlena R.A."/>
            <person name="Russell D.A."/>
            <person name="Pope W.H."/>
            <person name="Jacobs-Sera D."/>
            <person name="Hatfull G.F."/>
        </authorList>
    </citation>
    <scope>NUCLEOTIDE SEQUENCE [LARGE SCALE GENOMIC DNA]</scope>
</reference>
<evidence type="ECO:0000313" key="1">
    <source>
        <dbReference type="EMBL" id="QIG57694.1"/>
    </source>
</evidence>
<dbReference type="GeneID" id="77925198"/>
<organism evidence="1 2">
    <name type="scientific">Arthrobacter phage Shoya</name>
    <dbReference type="NCBI Taxonomy" id="2704035"/>
    <lineage>
        <taxon>Viruses</taxon>
        <taxon>Duplodnaviria</taxon>
        <taxon>Heunggongvirae</taxon>
        <taxon>Uroviricota</taxon>
        <taxon>Caudoviricetes</taxon>
        <taxon>Shoyavirus</taxon>
        <taxon>Shoyavirus shoya</taxon>
    </lineage>
</organism>
<accession>A0A6G6XI54</accession>
<dbReference type="RefSeq" id="YP_010649643.1">
    <property type="nucleotide sequence ID" value="NC_070771.1"/>
</dbReference>
<dbReference type="KEGG" id="vg:77925198"/>
<dbReference type="Proteomes" id="UP000501785">
    <property type="component" value="Segment"/>
</dbReference>
<dbReference type="PROSITE" id="PS51257">
    <property type="entry name" value="PROKAR_LIPOPROTEIN"/>
    <property type="match status" value="1"/>
</dbReference>